<dbReference type="GO" id="GO:0004175">
    <property type="term" value="F:endopeptidase activity"/>
    <property type="evidence" value="ECO:0007669"/>
    <property type="project" value="UniProtKB-ARBA"/>
</dbReference>
<dbReference type="STRING" id="690879.TSACC_22635"/>
<feature type="transmembrane region" description="Helical" evidence="1">
    <location>
        <begin position="153"/>
        <end position="173"/>
    </location>
</feature>
<feature type="transmembrane region" description="Helical" evidence="1">
    <location>
        <begin position="7"/>
        <end position="29"/>
    </location>
</feature>
<sequence length="306" mass="33245">MTAIGKIFLYLLIVILAGVLLAPPIYWGVQALADHGVLTGLAKHPFHRYFSRVTQVSALVLIVPLLFWLGIRNVRGFGLEKNPSWAKDLGFGLAVALIPVILLGVSYFFFDVYKIKKELGLGHLFRILMTAGVVATVEEFLFRGVLLGLAARAFGRIPALLGVSALFAVIHFAKPAKAMTEHVEWYSGLQQLAAVVDGLPAPHVLGFGILSLFIGGLILGIAALWTRSLWLPIGIHAGWITGQQGIQWFGKFRAKPPEEFLPWVGPNLVSGAVPTGLAPVIVLLITGGLVWLYLRHASARRVPDRA</sequence>
<evidence type="ECO:0000313" key="4">
    <source>
        <dbReference type="Proteomes" id="UP000076023"/>
    </source>
</evidence>
<comment type="caution">
    <text evidence="3">The sequence shown here is derived from an EMBL/GenBank/DDBJ whole genome shotgun (WGS) entry which is preliminary data.</text>
</comment>
<feature type="transmembrane region" description="Helical" evidence="1">
    <location>
        <begin position="204"/>
        <end position="222"/>
    </location>
</feature>
<dbReference type="EMBL" id="BDCO01000002">
    <property type="protein sequence ID" value="GAT34211.1"/>
    <property type="molecule type" value="Genomic_DNA"/>
</dbReference>
<name>A0A146G9U9_TERSA</name>
<evidence type="ECO:0000313" key="3">
    <source>
        <dbReference type="EMBL" id="GAT34211.1"/>
    </source>
</evidence>
<accession>A0A146G9U9</accession>
<dbReference type="PANTHER" id="PTHR39430:SF1">
    <property type="entry name" value="PROTEASE"/>
    <property type="match status" value="1"/>
</dbReference>
<dbReference type="Proteomes" id="UP000076023">
    <property type="component" value="Unassembled WGS sequence"/>
</dbReference>
<evidence type="ECO:0000259" key="2">
    <source>
        <dbReference type="Pfam" id="PF02517"/>
    </source>
</evidence>
<dbReference type="InParanoid" id="A0A146G9U9"/>
<proteinExistence type="predicted"/>
<organism evidence="3 4">
    <name type="scientific">Terrimicrobium sacchariphilum</name>
    <dbReference type="NCBI Taxonomy" id="690879"/>
    <lineage>
        <taxon>Bacteria</taxon>
        <taxon>Pseudomonadati</taxon>
        <taxon>Verrucomicrobiota</taxon>
        <taxon>Terrimicrobiia</taxon>
        <taxon>Terrimicrobiales</taxon>
        <taxon>Terrimicrobiaceae</taxon>
        <taxon>Terrimicrobium</taxon>
    </lineage>
</organism>
<keyword evidence="1" id="KW-1133">Transmembrane helix</keyword>
<keyword evidence="3" id="KW-0645">Protease</keyword>
<dbReference type="Pfam" id="PF02517">
    <property type="entry name" value="Rce1-like"/>
    <property type="match status" value="1"/>
</dbReference>
<feature type="transmembrane region" description="Helical" evidence="1">
    <location>
        <begin position="229"/>
        <end position="249"/>
    </location>
</feature>
<feature type="transmembrane region" description="Helical" evidence="1">
    <location>
        <begin position="49"/>
        <end position="69"/>
    </location>
</feature>
<dbReference type="RefSeq" id="WP_169809645.1">
    <property type="nucleotide sequence ID" value="NZ_BDCO01000002.1"/>
</dbReference>
<keyword evidence="1" id="KW-0812">Transmembrane</keyword>
<dbReference type="GO" id="GO:0006508">
    <property type="term" value="P:proteolysis"/>
    <property type="evidence" value="ECO:0007669"/>
    <property type="project" value="UniProtKB-KW"/>
</dbReference>
<protein>
    <submittedName>
        <fullName evidence="3">CAAX protease self-immunity</fullName>
    </submittedName>
</protein>
<dbReference type="GO" id="GO:0080120">
    <property type="term" value="P:CAAX-box protein maturation"/>
    <property type="evidence" value="ECO:0007669"/>
    <property type="project" value="UniProtKB-ARBA"/>
</dbReference>
<dbReference type="AlphaFoldDB" id="A0A146G9U9"/>
<dbReference type="InterPro" id="IPR003675">
    <property type="entry name" value="Rce1/LyrA-like_dom"/>
</dbReference>
<keyword evidence="4" id="KW-1185">Reference proteome</keyword>
<evidence type="ECO:0000256" key="1">
    <source>
        <dbReference type="SAM" id="Phobius"/>
    </source>
</evidence>
<feature type="transmembrane region" description="Helical" evidence="1">
    <location>
        <begin position="122"/>
        <end position="141"/>
    </location>
</feature>
<feature type="transmembrane region" description="Helical" evidence="1">
    <location>
        <begin position="269"/>
        <end position="294"/>
    </location>
</feature>
<dbReference type="PANTHER" id="PTHR39430">
    <property type="entry name" value="MEMBRANE-ASSOCIATED PROTEASE-RELATED"/>
    <property type="match status" value="1"/>
</dbReference>
<feature type="transmembrane region" description="Helical" evidence="1">
    <location>
        <begin position="89"/>
        <end position="110"/>
    </location>
</feature>
<keyword evidence="3" id="KW-0378">Hydrolase</keyword>
<keyword evidence="1" id="KW-0472">Membrane</keyword>
<reference evidence="4" key="1">
    <citation type="journal article" date="2017" name="Genome Announc.">
        <title>Draft Genome Sequence of Terrimicrobium sacchariphilum NM-5T, a Facultative Anaerobic Soil Bacterium of the Class Spartobacteria.</title>
        <authorList>
            <person name="Qiu Y.L."/>
            <person name="Tourlousse D.M."/>
            <person name="Matsuura N."/>
            <person name="Ohashi A."/>
            <person name="Sekiguchi Y."/>
        </authorList>
    </citation>
    <scope>NUCLEOTIDE SEQUENCE [LARGE SCALE GENOMIC DNA]</scope>
    <source>
        <strain evidence="4">NM-5</strain>
    </source>
</reference>
<gene>
    <name evidence="3" type="ORF">TSACC_22635</name>
</gene>
<feature type="domain" description="CAAX prenyl protease 2/Lysostaphin resistance protein A-like" evidence="2">
    <location>
        <begin position="124"/>
        <end position="239"/>
    </location>
</feature>